<accession>A0A7V8JQH6</accession>
<name>A0A7V8JQH6_9BURK</name>
<evidence type="ECO:0000259" key="1">
    <source>
        <dbReference type="Pfam" id="PF10442"/>
    </source>
</evidence>
<organism evidence="2 3">
    <name type="scientific">Paracidovorax wautersii</name>
    <dbReference type="NCBI Taxonomy" id="1177982"/>
    <lineage>
        <taxon>Bacteria</taxon>
        <taxon>Pseudomonadati</taxon>
        <taxon>Pseudomonadota</taxon>
        <taxon>Betaproteobacteria</taxon>
        <taxon>Burkholderiales</taxon>
        <taxon>Comamonadaceae</taxon>
        <taxon>Paracidovorax</taxon>
    </lineage>
</organism>
<dbReference type="PANTHER" id="PTHR14939">
    <property type="entry name" value="F-BOX ONLY PROTEIN 22"/>
    <property type="match status" value="1"/>
</dbReference>
<dbReference type="Pfam" id="PF10442">
    <property type="entry name" value="FIST_C"/>
    <property type="match status" value="1"/>
</dbReference>
<dbReference type="EMBL" id="WNDQ01000018">
    <property type="protein sequence ID" value="KAF1021710.1"/>
    <property type="molecule type" value="Genomic_DNA"/>
</dbReference>
<feature type="domain" description="FIST C-domain" evidence="1">
    <location>
        <begin position="6"/>
        <end position="112"/>
    </location>
</feature>
<dbReference type="AlphaFoldDB" id="A0A7V8JQH6"/>
<dbReference type="Proteomes" id="UP000461670">
    <property type="component" value="Unassembled WGS sequence"/>
</dbReference>
<reference evidence="3" key="1">
    <citation type="journal article" date="2020" name="MBio">
        <title>Horizontal gene transfer to a defensive symbiont with a reduced genome amongst a multipartite beetle microbiome.</title>
        <authorList>
            <person name="Waterworth S.C."/>
            <person name="Florez L.V."/>
            <person name="Rees E.R."/>
            <person name="Hertweck C."/>
            <person name="Kaltenpoth M."/>
            <person name="Kwan J.C."/>
        </authorList>
    </citation>
    <scope>NUCLEOTIDE SEQUENCE [LARGE SCALE GENOMIC DNA]</scope>
</reference>
<proteinExistence type="predicted"/>
<dbReference type="PANTHER" id="PTHR14939:SF5">
    <property type="entry name" value="F-BOX ONLY PROTEIN 22"/>
    <property type="match status" value="1"/>
</dbReference>
<evidence type="ECO:0000313" key="2">
    <source>
        <dbReference type="EMBL" id="KAF1021710.1"/>
    </source>
</evidence>
<sequence length="130" mass="13154">MANGGGALAPGMAVTFCARDAATARRDLVRAATELRAAFEPVSLSPGQAHALVDDDWSTLPGPGGGIAGAVYFSCVSRTGAYFGAPHAELQIVRRALGRVPLVGVFTAGEIAGRQLHAYAGTLLAFGTGA</sequence>
<evidence type="ECO:0000313" key="3">
    <source>
        <dbReference type="Proteomes" id="UP000461670"/>
    </source>
</evidence>
<protein>
    <recommendedName>
        <fullName evidence="1">FIST C-domain domain-containing protein</fullName>
    </recommendedName>
</protein>
<gene>
    <name evidence="2" type="ORF">GAK30_01610</name>
</gene>
<dbReference type="InterPro" id="IPR019494">
    <property type="entry name" value="FIST_C"/>
</dbReference>
<comment type="caution">
    <text evidence="2">The sequence shown here is derived from an EMBL/GenBank/DDBJ whole genome shotgun (WGS) entry which is preliminary data.</text>
</comment>